<evidence type="ECO:0000313" key="2">
    <source>
        <dbReference type="Proteomes" id="UP000005924"/>
    </source>
</evidence>
<reference evidence="1" key="2">
    <citation type="submission" date="2021-04" db="EMBL/GenBank/DDBJ databases">
        <title>A complete genome sequence for Pseudomonas syringae Cit7.</title>
        <authorList>
            <person name="Baltrus D.A."/>
        </authorList>
    </citation>
    <scope>NUCLEOTIDE SEQUENCE</scope>
    <source>
        <strain evidence="1">Cit 7</strain>
    </source>
</reference>
<evidence type="ECO:0000313" key="1">
    <source>
        <dbReference type="EMBL" id="QUP66345.1"/>
    </source>
</evidence>
<accession>A0A8T8LY11</accession>
<dbReference type="AlphaFoldDB" id="A0A8T8LY11"/>
<protein>
    <submittedName>
        <fullName evidence="1">Uncharacterized protein</fullName>
    </submittedName>
</protein>
<name>A0A8T8LY11_PSESX</name>
<proteinExistence type="predicted"/>
<dbReference type="Proteomes" id="UP000005924">
    <property type="component" value="Chromosome"/>
</dbReference>
<organism evidence="1 2">
    <name type="scientific">Pseudomonas syringae Cit 7</name>
    <dbReference type="NCBI Taxonomy" id="629264"/>
    <lineage>
        <taxon>Bacteria</taxon>
        <taxon>Pseudomonadati</taxon>
        <taxon>Pseudomonadota</taxon>
        <taxon>Gammaproteobacteria</taxon>
        <taxon>Pseudomonadales</taxon>
        <taxon>Pseudomonadaceae</taxon>
        <taxon>Pseudomonas</taxon>
        <taxon>Pseudomonas syringae</taxon>
    </lineage>
</organism>
<dbReference type="RefSeq" id="WP_154583503.1">
    <property type="nucleotide sequence ID" value="NZ_CP073636.1"/>
</dbReference>
<sequence>MLHVIDQDGTNDASVLPISTVREPEPLRWVEARAVPSIISLFFRK</sequence>
<reference evidence="1" key="1">
    <citation type="journal article" date="2011" name="PLoS Pathog.">
        <title>Dynamic evolution of pathogenicity revealed by sequencing and comparative genomics of 19 Pseudomonas syringae isolates.</title>
        <authorList>
            <person name="Baltrus D.A."/>
            <person name="Nishimura M.T."/>
            <person name="Romanchuk A."/>
            <person name="Chang J.H."/>
            <person name="Mukhtar M.S."/>
            <person name="Cherkis K."/>
            <person name="Roach J."/>
            <person name="Grant S.R."/>
            <person name="Jones C.D."/>
            <person name="Dangl J.L."/>
        </authorList>
    </citation>
    <scope>NUCLEOTIDE SEQUENCE</scope>
    <source>
        <strain evidence="1">Cit 7</strain>
    </source>
</reference>
<gene>
    <name evidence="1" type="ORF">PSYCIT7_001385</name>
</gene>
<dbReference type="EMBL" id="CP073636">
    <property type="protein sequence ID" value="QUP66345.1"/>
    <property type="molecule type" value="Genomic_DNA"/>
</dbReference>